<evidence type="ECO:0000313" key="1">
    <source>
        <dbReference type="EMBL" id="KAF2770323.1"/>
    </source>
</evidence>
<reference evidence="1" key="1">
    <citation type="journal article" date="2020" name="Stud. Mycol.">
        <title>101 Dothideomycetes genomes: a test case for predicting lifestyles and emergence of pathogens.</title>
        <authorList>
            <person name="Haridas S."/>
            <person name="Albert R."/>
            <person name="Binder M."/>
            <person name="Bloem J."/>
            <person name="Labutti K."/>
            <person name="Salamov A."/>
            <person name="Andreopoulos B."/>
            <person name="Baker S."/>
            <person name="Barry K."/>
            <person name="Bills G."/>
            <person name="Bluhm B."/>
            <person name="Cannon C."/>
            <person name="Castanera R."/>
            <person name="Culley D."/>
            <person name="Daum C."/>
            <person name="Ezra D."/>
            <person name="Gonzalez J."/>
            <person name="Henrissat B."/>
            <person name="Kuo A."/>
            <person name="Liang C."/>
            <person name="Lipzen A."/>
            <person name="Lutzoni F."/>
            <person name="Magnuson J."/>
            <person name="Mondo S."/>
            <person name="Nolan M."/>
            <person name="Ohm R."/>
            <person name="Pangilinan J."/>
            <person name="Park H.-J."/>
            <person name="Ramirez L."/>
            <person name="Alfaro M."/>
            <person name="Sun H."/>
            <person name="Tritt A."/>
            <person name="Yoshinaga Y."/>
            <person name="Zwiers L.-H."/>
            <person name="Turgeon B."/>
            <person name="Goodwin S."/>
            <person name="Spatafora J."/>
            <person name="Crous P."/>
            <person name="Grigoriev I."/>
        </authorList>
    </citation>
    <scope>NUCLEOTIDE SEQUENCE</scope>
    <source>
        <strain evidence="1">CBS 116005</strain>
    </source>
</reference>
<dbReference type="AlphaFoldDB" id="A0A6G1LBL0"/>
<organism evidence="1 2">
    <name type="scientific">Teratosphaeria nubilosa</name>
    <dbReference type="NCBI Taxonomy" id="161662"/>
    <lineage>
        <taxon>Eukaryota</taxon>
        <taxon>Fungi</taxon>
        <taxon>Dikarya</taxon>
        <taxon>Ascomycota</taxon>
        <taxon>Pezizomycotina</taxon>
        <taxon>Dothideomycetes</taxon>
        <taxon>Dothideomycetidae</taxon>
        <taxon>Mycosphaerellales</taxon>
        <taxon>Teratosphaeriaceae</taxon>
        <taxon>Teratosphaeria</taxon>
    </lineage>
</organism>
<keyword evidence="2" id="KW-1185">Reference proteome</keyword>
<evidence type="ECO:0000313" key="2">
    <source>
        <dbReference type="Proteomes" id="UP000799436"/>
    </source>
</evidence>
<sequence length="186" mass="21101">MAVGTEVLTRRWIECYSTSSCTGYRGSMRKRRGRSFQVLEIALPGDDVADETVSSRNQCATLKKEGTRWCHNVRLFVKLGSTKYQVSFSHYMRPEPLYSQTQIDRASLESQIQTFLAQANISNAPAQVHKQESQPSIYTYPYLPSNQKAAHAKASLRGVKATRRSCMGYHSRRRKSAKISTLGYRP</sequence>
<gene>
    <name evidence="1" type="ORF">EJ03DRAFT_65822</name>
</gene>
<proteinExistence type="predicted"/>
<protein>
    <submittedName>
        <fullName evidence="1">Uncharacterized protein</fullName>
    </submittedName>
</protein>
<dbReference type="EMBL" id="ML995826">
    <property type="protein sequence ID" value="KAF2770323.1"/>
    <property type="molecule type" value="Genomic_DNA"/>
</dbReference>
<dbReference type="Proteomes" id="UP000799436">
    <property type="component" value="Unassembled WGS sequence"/>
</dbReference>
<accession>A0A6G1LBL0</accession>
<name>A0A6G1LBL0_9PEZI</name>